<dbReference type="PANTHER" id="PTHR43397">
    <property type="entry name" value="ERGOTHIONEINE BIOSYNTHESIS PROTEIN 1"/>
    <property type="match status" value="1"/>
</dbReference>
<proteinExistence type="evidence at transcript level"/>
<keyword evidence="1 4" id="KW-0489">Methyltransferase</keyword>
<dbReference type="InterPro" id="IPR051128">
    <property type="entry name" value="EgtD_Methyltrsf_superfamily"/>
</dbReference>
<dbReference type="EMBL" id="KT876099">
    <property type="protein sequence ID" value="ALR88597.1"/>
    <property type="molecule type" value="mRNA"/>
</dbReference>
<feature type="domain" description="Histidine-specific methyltransferase SAM-dependent" evidence="3">
    <location>
        <begin position="5"/>
        <end position="320"/>
    </location>
</feature>
<dbReference type="PIRSF" id="PIRSF018005">
    <property type="entry name" value="UCP018005"/>
    <property type="match status" value="1"/>
</dbReference>
<dbReference type="GO" id="GO:0032259">
    <property type="term" value="P:methylation"/>
    <property type="evidence" value="ECO:0007669"/>
    <property type="project" value="UniProtKB-KW"/>
</dbReference>
<dbReference type="PANTHER" id="PTHR43397:SF1">
    <property type="entry name" value="ERGOTHIONEINE BIOSYNTHESIS PROTEIN 1"/>
    <property type="match status" value="1"/>
</dbReference>
<evidence type="ECO:0000259" key="3">
    <source>
        <dbReference type="Pfam" id="PF10017"/>
    </source>
</evidence>
<accession>A0A0U2T2M6</accession>
<dbReference type="InterPro" id="IPR019257">
    <property type="entry name" value="MeTrfase_dom"/>
</dbReference>
<dbReference type="Gene3D" id="3.40.50.150">
    <property type="entry name" value="Vaccinia Virus protein VP39"/>
    <property type="match status" value="1"/>
</dbReference>
<evidence type="ECO:0000256" key="1">
    <source>
        <dbReference type="ARBA" id="ARBA00022603"/>
    </source>
</evidence>
<sequence>MEPDRETVRKWLLSTPKYVDQWYLYDTYGSHLYEKVTTDNPHYDTYRKEMHILRQYADEIVSDLQDVILCELGAGNASKTTHLITALLKNNIPLTYMPIDVAKDFMEHHASLLMERFCGLVVKPITGLYIDGLNHLKNFRQNKLLIFLGGSFSNVPMPEMELLLTSIREALADSDRFLVGIDITQNKKRQLAAYSHQETIAPFILNVLTRLNREHGANFNLRKFRLCSKYVTSDSEDTFVENPQYIQIACQSTCEQVVHIDNLDLKIYMKKGEMIYAHDPEYMSLKWNWEQFQATMTKAGFAIEKKWSDDQNSFGVALLKKL</sequence>
<reference evidence="4" key="1">
    <citation type="journal article" date="2015" name="Nature">
        <title>Hemichordate genomes and deuterostome origins.</title>
        <authorList>
            <person name="Simakov O."/>
            <person name="Kawashima T."/>
            <person name="Marletaz F."/>
            <person name="Jenkins J."/>
            <person name="Koyanagi R."/>
            <person name="Mitros T."/>
            <person name="Hisata K."/>
            <person name="Bredeson J."/>
            <person name="Shoguchi E."/>
            <person name="Gyoja F."/>
            <person name="Yue J.X."/>
            <person name="Chen Y.C."/>
            <person name="Freeman R.M.Jr."/>
            <person name="Sasaki A."/>
            <person name="Hikosaka-Katayama T."/>
            <person name="Sato A."/>
            <person name="Fujie M."/>
            <person name="Baughman K.W."/>
            <person name="Levine J."/>
            <person name="Gonzalez P."/>
            <person name="Cameron C."/>
            <person name="Fritzenwanker J.H."/>
            <person name="Pani A.M."/>
            <person name="Goto H."/>
            <person name="Kanda M."/>
            <person name="Arakaki N."/>
            <person name="Yamasaki S."/>
            <person name="Qu J."/>
            <person name="Cree A."/>
            <person name="Ding Y."/>
            <person name="Dinh H.H."/>
            <person name="Dugan S."/>
            <person name="Holder M."/>
            <person name="Jhangiani S.N."/>
            <person name="Kovar C.L."/>
            <person name="Lee S.L."/>
            <person name="Lewis L.R."/>
            <person name="Morton D."/>
            <person name="Nazareth L.V."/>
            <person name="Okwuonu G."/>
            <person name="Santibanez J."/>
            <person name="Chen R."/>
            <person name="Richards S."/>
            <person name="Muzny D.M."/>
            <person name="Gillis A."/>
            <person name="Peshkin L."/>
            <person name="Wu M."/>
            <person name="Humphreys T."/>
            <person name="Su Y.H."/>
            <person name="Putnam N.H."/>
            <person name="Schmutz J."/>
            <person name="Fujiyama A."/>
            <person name="Yu J.K."/>
            <person name="Tagawa K."/>
            <person name="Worley K.C."/>
            <person name="Gibbs R.A."/>
            <person name="Kirschner M.W."/>
            <person name="Lowe C.J."/>
            <person name="Satoh N."/>
            <person name="Rokhsar D.S."/>
            <person name="Gerhart J."/>
        </authorList>
    </citation>
    <scope>NUCLEOTIDE SEQUENCE</scope>
</reference>
<dbReference type="GO" id="GO:0008168">
    <property type="term" value="F:methyltransferase activity"/>
    <property type="evidence" value="ECO:0007669"/>
    <property type="project" value="UniProtKB-KW"/>
</dbReference>
<protein>
    <submittedName>
        <fullName evidence="4">Histidine-specific methyltransferase bacterial-like 403</fullName>
    </submittedName>
</protein>
<dbReference type="AlphaFoldDB" id="A0A0U2T2M6"/>
<keyword evidence="2 4" id="KW-0808">Transferase</keyword>
<evidence type="ECO:0000256" key="2">
    <source>
        <dbReference type="ARBA" id="ARBA00022679"/>
    </source>
</evidence>
<dbReference type="OrthoDB" id="4190at2759"/>
<dbReference type="Pfam" id="PF10017">
    <property type="entry name" value="Methyltransf_33"/>
    <property type="match status" value="1"/>
</dbReference>
<name>A0A0U2T2M6_SACKO</name>
<dbReference type="InterPro" id="IPR029063">
    <property type="entry name" value="SAM-dependent_MTases_sf"/>
</dbReference>
<evidence type="ECO:0000313" key="4">
    <source>
        <dbReference type="EMBL" id="ALR88597.1"/>
    </source>
</evidence>
<organism evidence="4">
    <name type="scientific">Saccoglossus kowalevskii</name>
    <name type="common">Acorn worm</name>
    <dbReference type="NCBI Taxonomy" id="10224"/>
    <lineage>
        <taxon>Eukaryota</taxon>
        <taxon>Metazoa</taxon>
        <taxon>Hemichordata</taxon>
        <taxon>Enteropneusta</taxon>
        <taxon>Harrimaniidae</taxon>
        <taxon>Saccoglossus</taxon>
    </lineage>
</organism>
<dbReference type="InterPro" id="IPR017804">
    <property type="entry name" value="MeTrfase_EgtD-like"/>
</dbReference>